<organism evidence="2 3">
    <name type="scientific">Taxus chinensis</name>
    <name type="common">Chinese yew</name>
    <name type="synonym">Taxus wallichiana var. chinensis</name>
    <dbReference type="NCBI Taxonomy" id="29808"/>
    <lineage>
        <taxon>Eukaryota</taxon>
        <taxon>Viridiplantae</taxon>
        <taxon>Streptophyta</taxon>
        <taxon>Embryophyta</taxon>
        <taxon>Tracheophyta</taxon>
        <taxon>Spermatophyta</taxon>
        <taxon>Pinopsida</taxon>
        <taxon>Pinidae</taxon>
        <taxon>Conifers II</taxon>
        <taxon>Cupressales</taxon>
        <taxon>Taxaceae</taxon>
        <taxon>Taxus</taxon>
    </lineage>
</organism>
<dbReference type="Pfam" id="PF13181">
    <property type="entry name" value="TPR_8"/>
    <property type="match status" value="2"/>
</dbReference>
<dbReference type="AlphaFoldDB" id="A0AA38CT75"/>
<dbReference type="OMA" id="MENDASA"/>
<dbReference type="SMART" id="SM00028">
    <property type="entry name" value="TPR"/>
    <property type="match status" value="3"/>
</dbReference>
<comment type="caution">
    <text evidence="2">The sequence shown here is derived from an EMBL/GenBank/DDBJ whole genome shotgun (WGS) entry which is preliminary data.</text>
</comment>
<dbReference type="EMBL" id="JAHRHJ020000009">
    <property type="protein sequence ID" value="KAH9302114.1"/>
    <property type="molecule type" value="Genomic_DNA"/>
</dbReference>
<dbReference type="InterPro" id="IPR019734">
    <property type="entry name" value="TPR_rpt"/>
</dbReference>
<dbReference type="SUPFAM" id="SSF48452">
    <property type="entry name" value="TPR-like"/>
    <property type="match status" value="1"/>
</dbReference>
<dbReference type="PROSITE" id="PS50005">
    <property type="entry name" value="TPR"/>
    <property type="match status" value="2"/>
</dbReference>
<proteinExistence type="predicted"/>
<dbReference type="PANTHER" id="PTHR47643">
    <property type="entry name" value="TPR DOMAIN PROTEIN (AFU_ORTHOLOGUE AFUA_5G12710)"/>
    <property type="match status" value="1"/>
</dbReference>
<keyword evidence="3" id="KW-1185">Reference proteome</keyword>
<accession>A0AA38CT75</accession>
<keyword evidence="1" id="KW-0802">TPR repeat</keyword>
<evidence type="ECO:0000256" key="1">
    <source>
        <dbReference type="PROSITE-ProRule" id="PRU00339"/>
    </source>
</evidence>
<dbReference type="Gene3D" id="1.25.40.10">
    <property type="entry name" value="Tetratricopeptide repeat domain"/>
    <property type="match status" value="1"/>
</dbReference>
<dbReference type="Proteomes" id="UP000824469">
    <property type="component" value="Unassembled WGS sequence"/>
</dbReference>
<gene>
    <name evidence="2" type="ORF">KI387_013697</name>
</gene>
<reference evidence="2 3" key="1">
    <citation type="journal article" date="2021" name="Nat. Plants">
        <title>The Taxus genome provides insights into paclitaxel biosynthesis.</title>
        <authorList>
            <person name="Xiong X."/>
            <person name="Gou J."/>
            <person name="Liao Q."/>
            <person name="Li Y."/>
            <person name="Zhou Q."/>
            <person name="Bi G."/>
            <person name="Li C."/>
            <person name="Du R."/>
            <person name="Wang X."/>
            <person name="Sun T."/>
            <person name="Guo L."/>
            <person name="Liang H."/>
            <person name="Lu P."/>
            <person name="Wu Y."/>
            <person name="Zhang Z."/>
            <person name="Ro D.K."/>
            <person name="Shang Y."/>
            <person name="Huang S."/>
            <person name="Yan J."/>
        </authorList>
    </citation>
    <scope>NUCLEOTIDE SEQUENCE [LARGE SCALE GENOMIC DNA]</scope>
    <source>
        <strain evidence="2">Ta-2019</strain>
    </source>
</reference>
<feature type="repeat" description="TPR" evidence="1">
    <location>
        <begin position="230"/>
        <end position="263"/>
    </location>
</feature>
<name>A0AA38CT75_TAXCH</name>
<evidence type="ECO:0000313" key="2">
    <source>
        <dbReference type="EMBL" id="KAH9302114.1"/>
    </source>
</evidence>
<dbReference type="PANTHER" id="PTHR47643:SF2">
    <property type="entry name" value="TPR DOMAIN PROTEIN (AFU_ORTHOLOGUE AFUA_5G12710)"/>
    <property type="match status" value="1"/>
</dbReference>
<feature type="repeat" description="TPR" evidence="1">
    <location>
        <begin position="196"/>
        <end position="229"/>
    </location>
</feature>
<dbReference type="InterPro" id="IPR011990">
    <property type="entry name" value="TPR-like_helical_dom_sf"/>
</dbReference>
<dbReference type="InterPro" id="IPR053209">
    <property type="entry name" value="Gramillin-biosynth_MTr"/>
</dbReference>
<evidence type="ECO:0000313" key="3">
    <source>
        <dbReference type="Proteomes" id="UP000824469"/>
    </source>
</evidence>
<protein>
    <submittedName>
        <fullName evidence="2">Uncharacterized protein</fullName>
    </submittedName>
</protein>
<sequence length="431" mass="48430">MESFEGHRGGSSQDWLCWPSVLLAGLRPIRVRNLQVGQRHQGCVLFGTLCADALRVPAIVTILEDQFGDAIRVAIHNPPESSRSLHFGVLYPKGSMVAVKEPYSGQGDQDGMLMLRVDNPRNVEIVTSFPPIPQTSFVEHLLDLRGKASACFRADDWEKSIEYYSRCIQFALSSYKSEPRFPWASNIQKQVMEALLCSYCDRAKAMLKLNKHYNAVEDFDKALEIDHNHPKALFPKGRVFHSLGEYKLACQCFERALQGCPTANDIRLQYEKSKELNNQNENGMFDLSPYFLNGCKPQDVPELSNYIGPVLNKKSAGRGRGLFATANVDVGDFLVVDNAVAFSCTENITENIRHVSNNVGYVKQDLEAKITCSAASSNRILQQLQYLAKWEEMKVPPMDLFRINLECIYKVGSSVSSFSVLTDRVLNVKIM</sequence>